<dbReference type="Proteomes" id="UP000233786">
    <property type="component" value="Unassembled WGS sequence"/>
</dbReference>
<dbReference type="PANTHER" id="PTHR10668:SF105">
    <property type="entry name" value="DEHYDROGENASE-RELATED"/>
    <property type="match status" value="1"/>
</dbReference>
<dbReference type="OrthoDB" id="833207at2"/>
<protein>
    <submittedName>
        <fullName evidence="1">Phytoene dehydrogenase-like protein</fullName>
    </submittedName>
</protein>
<name>A0A2N3Y4U9_SACSN</name>
<dbReference type="STRING" id="994479.GCA_000194155_05808"/>
<dbReference type="PANTHER" id="PTHR10668">
    <property type="entry name" value="PHYTOENE DEHYDROGENASE"/>
    <property type="match status" value="1"/>
</dbReference>
<evidence type="ECO:0000313" key="2">
    <source>
        <dbReference type="Proteomes" id="UP000233786"/>
    </source>
</evidence>
<sequence>MSTAVVVGSGPNGLAAAVALARAGVQVTVLEAAGEIGGGTRSAEAILPGLIHDQCSAVHPLAVGSSFLASLDLARYGLEWRLPEIDCAHPLDDGTAGVLHRSVAETAAGLGKDGARWSRLFAGPSAGYDALSEDILGPLLRIPHHPLRLARFGIPALMPASVLAKAFAGEKAKALFGGAALHAFRPLDRPLSSSIGLGILTAGHRHGWAVAAGGSRSIAHAMAALLLDLGGKIETGVRVRSTSGLPDADVTMFDLAPTGVARILGDRLPPRIARAYRRFRYGPGAFKVDFAVEGGVPWTAEWARRAGTVHIGGSFAEIAATEREIHAGRMPQRPFVLVGQQYLADPQRSVGNVHPVWSYAHVPRGYTADATEAIIAQLERFAPGFRERIVGTAVRTTHDLAEHNPNYIGGNVVTGAKNVPQLVFGPRTTFTPYDVGVPGHFLCSAATPPGPGAHGICGAQAAARALKYLRGGAHRRSGP</sequence>
<dbReference type="InterPro" id="IPR036188">
    <property type="entry name" value="FAD/NAD-bd_sf"/>
</dbReference>
<comment type="caution">
    <text evidence="1">The sequence shown here is derived from an EMBL/GenBank/DDBJ whole genome shotgun (WGS) entry which is preliminary data.</text>
</comment>
<proteinExistence type="predicted"/>
<reference evidence="1" key="1">
    <citation type="submission" date="2017-12" db="EMBL/GenBank/DDBJ databases">
        <title>Sequencing the genomes of 1000 Actinobacteria strains.</title>
        <authorList>
            <person name="Klenk H.-P."/>
        </authorList>
    </citation>
    <scope>NUCLEOTIDE SEQUENCE [LARGE SCALE GENOMIC DNA]</scope>
    <source>
        <strain evidence="1">DSM 44228</strain>
    </source>
</reference>
<organism evidence="1 2">
    <name type="scientific">Saccharopolyspora spinosa</name>
    <dbReference type="NCBI Taxonomy" id="60894"/>
    <lineage>
        <taxon>Bacteria</taxon>
        <taxon>Bacillati</taxon>
        <taxon>Actinomycetota</taxon>
        <taxon>Actinomycetes</taxon>
        <taxon>Pseudonocardiales</taxon>
        <taxon>Pseudonocardiaceae</taxon>
        <taxon>Saccharopolyspora</taxon>
    </lineage>
</organism>
<gene>
    <name evidence="1" type="ORF">A8926_5968</name>
</gene>
<dbReference type="AlphaFoldDB" id="A0A2N3Y4U9"/>
<dbReference type="PRINTS" id="PR00420">
    <property type="entry name" value="RNGMNOXGNASE"/>
</dbReference>
<evidence type="ECO:0000313" key="1">
    <source>
        <dbReference type="EMBL" id="PKW17934.1"/>
    </source>
</evidence>
<dbReference type="Gene3D" id="3.50.50.60">
    <property type="entry name" value="FAD/NAD(P)-binding domain"/>
    <property type="match status" value="1"/>
</dbReference>
<dbReference type="Pfam" id="PF13450">
    <property type="entry name" value="NAD_binding_8"/>
    <property type="match status" value="1"/>
</dbReference>
<keyword evidence="2" id="KW-1185">Reference proteome</keyword>
<accession>A0A2N3Y4U9</accession>
<dbReference type="SUPFAM" id="SSF51905">
    <property type="entry name" value="FAD/NAD(P)-binding domain"/>
    <property type="match status" value="1"/>
</dbReference>
<dbReference type="EMBL" id="PJNB01000001">
    <property type="protein sequence ID" value="PKW17934.1"/>
    <property type="molecule type" value="Genomic_DNA"/>
</dbReference>
<dbReference type="RefSeq" id="WP_101377367.1">
    <property type="nucleotide sequence ID" value="NZ_CP061007.1"/>
</dbReference>